<reference evidence="1" key="1">
    <citation type="submission" date="2021-06" db="EMBL/GenBank/DDBJ databases">
        <authorList>
            <person name="Kallberg Y."/>
            <person name="Tangrot J."/>
            <person name="Rosling A."/>
        </authorList>
    </citation>
    <scope>NUCLEOTIDE SEQUENCE</scope>
    <source>
        <strain evidence="1">MA453B</strain>
    </source>
</reference>
<accession>A0A9N9HP48</accession>
<keyword evidence="2" id="KW-1185">Reference proteome</keyword>
<protein>
    <submittedName>
        <fullName evidence="1">16745_t:CDS:1</fullName>
    </submittedName>
</protein>
<comment type="caution">
    <text evidence="1">The sequence shown here is derived from an EMBL/GenBank/DDBJ whole genome shotgun (WGS) entry which is preliminary data.</text>
</comment>
<evidence type="ECO:0000313" key="2">
    <source>
        <dbReference type="Proteomes" id="UP000789405"/>
    </source>
</evidence>
<feature type="non-terminal residue" evidence="1">
    <location>
        <position position="104"/>
    </location>
</feature>
<dbReference type="Proteomes" id="UP000789405">
    <property type="component" value="Unassembled WGS sequence"/>
</dbReference>
<name>A0A9N9HP48_9GLOM</name>
<organism evidence="1 2">
    <name type="scientific">Dentiscutata erythropus</name>
    <dbReference type="NCBI Taxonomy" id="1348616"/>
    <lineage>
        <taxon>Eukaryota</taxon>
        <taxon>Fungi</taxon>
        <taxon>Fungi incertae sedis</taxon>
        <taxon>Mucoromycota</taxon>
        <taxon>Glomeromycotina</taxon>
        <taxon>Glomeromycetes</taxon>
        <taxon>Diversisporales</taxon>
        <taxon>Gigasporaceae</taxon>
        <taxon>Dentiscutata</taxon>
    </lineage>
</organism>
<proteinExistence type="predicted"/>
<dbReference type="OrthoDB" id="2449530at2759"/>
<dbReference type="AlphaFoldDB" id="A0A9N9HP48"/>
<gene>
    <name evidence="1" type="ORF">DERYTH_LOCUS12853</name>
</gene>
<dbReference type="EMBL" id="CAJVPY010008639">
    <property type="protein sequence ID" value="CAG8698807.1"/>
    <property type="molecule type" value="Genomic_DNA"/>
</dbReference>
<evidence type="ECO:0000313" key="1">
    <source>
        <dbReference type="EMBL" id="CAG8698807.1"/>
    </source>
</evidence>
<sequence length="104" mass="11963">DGVYWIMTIARLTFSKSAVPTLTNTHNVFTLAISDILLNPWLKTTKCDDKRIKSRIECFLNNFKNSELFYQSAKSIASNEVACVKTKPEENDQLFRLTNRNRSS</sequence>